<name>A0A7R9E8W6_9NEOP</name>
<accession>A0A7R9E8W6</accession>
<feature type="region of interest" description="Disordered" evidence="1">
    <location>
        <begin position="229"/>
        <end position="252"/>
    </location>
</feature>
<dbReference type="EMBL" id="OB794160">
    <property type="protein sequence ID" value="CAD7429633.1"/>
    <property type="molecule type" value="Genomic_DNA"/>
</dbReference>
<feature type="region of interest" description="Disordered" evidence="1">
    <location>
        <begin position="1"/>
        <end position="71"/>
    </location>
</feature>
<evidence type="ECO:0000313" key="2">
    <source>
        <dbReference type="EMBL" id="CAD7429633.1"/>
    </source>
</evidence>
<proteinExistence type="predicted"/>
<dbReference type="AlphaFoldDB" id="A0A7R9E8W6"/>
<gene>
    <name evidence="2" type="ORF">TMSB3V08_LOCUS6410</name>
</gene>
<evidence type="ECO:0000256" key="1">
    <source>
        <dbReference type="SAM" id="MobiDB-lite"/>
    </source>
</evidence>
<feature type="compositionally biased region" description="Polar residues" evidence="1">
    <location>
        <begin position="1"/>
        <end position="15"/>
    </location>
</feature>
<reference evidence="2" key="1">
    <citation type="submission" date="2020-11" db="EMBL/GenBank/DDBJ databases">
        <authorList>
            <person name="Tran Van P."/>
        </authorList>
    </citation>
    <scope>NUCLEOTIDE SEQUENCE</scope>
</reference>
<sequence>MSSGASVSPDPVTSSDKVDVEEEAAPDEEHERIKKAVPLESSSVAVDPLCLVQSEDVSGSPGHGNPSRSESMLRLNQQEAMWGEQLLKQAVADLGGTGSDHDGSDSELSDSEHFLAKGAFLLTPSHELSIEKASTICEKMNFKGLFSLTKTATGILFKFSEAEDYQAVYKKGFHKVTGARFYKKVPIPCRPQKTFCVFVLEIPEDIPEEDIRHSLYKFHSVVEVSRLTKENQPAGSGGQQGSQSQSSGNPSSVVFQNSLRSCVEGLCWFVDMIKDEGVRVGWITDNCWESDIEDQVAIWISDDAKQTKIDDLGGFSNTILDYIDHWRATCHLRARTRLQSVRCIWRERRSPVKLVPRVDPVGCPSWRVLLQCKSLHRCPSWLSELVSVVTIRLNHRSLQYVVLADAREYLTAVPPTSGYNSID</sequence>
<protein>
    <submittedName>
        <fullName evidence="2">Uncharacterized protein</fullName>
    </submittedName>
</protein>
<organism evidence="2">
    <name type="scientific">Timema monikensis</name>
    <dbReference type="NCBI Taxonomy" id="170555"/>
    <lineage>
        <taxon>Eukaryota</taxon>
        <taxon>Metazoa</taxon>
        <taxon>Ecdysozoa</taxon>
        <taxon>Arthropoda</taxon>
        <taxon>Hexapoda</taxon>
        <taxon>Insecta</taxon>
        <taxon>Pterygota</taxon>
        <taxon>Neoptera</taxon>
        <taxon>Polyneoptera</taxon>
        <taxon>Phasmatodea</taxon>
        <taxon>Timematodea</taxon>
        <taxon>Timematoidea</taxon>
        <taxon>Timematidae</taxon>
        <taxon>Timema</taxon>
    </lineage>
</organism>